<dbReference type="Pfam" id="PF00089">
    <property type="entry name" value="Trypsin"/>
    <property type="match status" value="1"/>
</dbReference>
<dbReference type="GO" id="GO:0004252">
    <property type="term" value="F:serine-type endopeptidase activity"/>
    <property type="evidence" value="ECO:0000318"/>
    <property type="project" value="GO_Central"/>
</dbReference>
<dbReference type="Bgee" id="ENSMMUG00000009680">
    <property type="expression patterns" value="Expressed in liver and 10 other cell types or tissues"/>
</dbReference>
<feature type="signal peptide" evidence="5">
    <location>
        <begin position="1"/>
        <end position="22"/>
    </location>
</feature>
<dbReference type="PANTHER" id="PTHR24253">
    <property type="entry name" value="TRANSMEMBRANE PROTEASE SERINE"/>
    <property type="match status" value="1"/>
</dbReference>
<reference evidence="8" key="1">
    <citation type="journal article" date="2007" name="Science">
        <title>Evolutionary and biomedical insights from the rhesus macaque genome.</title>
        <authorList>
            <person name="Gibbs R.A."/>
            <person name="Rogers J."/>
            <person name="Katze M.G."/>
            <person name="Bumgarner R."/>
            <person name="Weinstock G.M."/>
            <person name="Mardis E.R."/>
            <person name="Remington K.A."/>
            <person name="Strausberg R.L."/>
            <person name="Venter J.C."/>
            <person name="Wilson R.K."/>
            <person name="Batzer M.A."/>
            <person name="Bustamante C.D."/>
            <person name="Eichler E.E."/>
            <person name="Hahn M.W."/>
            <person name="Hardison R.C."/>
            <person name="Makova K.D."/>
            <person name="Miller W."/>
            <person name="Milosavljevic A."/>
            <person name="Palermo R.E."/>
            <person name="Siepel A."/>
            <person name="Sikela J.M."/>
            <person name="Attaway T."/>
            <person name="Bell S."/>
            <person name="Bernard K.E."/>
            <person name="Buhay C.J."/>
            <person name="Chandrabose M.N."/>
            <person name="Dao M."/>
            <person name="Davis C."/>
            <person name="Delehaunty K.D."/>
            <person name="Ding Y."/>
            <person name="Dinh H.H."/>
            <person name="Dugan-Rocha S."/>
            <person name="Fulton L.A."/>
            <person name="Gabisi R.A."/>
            <person name="Garner T.T."/>
            <person name="Godfrey J."/>
            <person name="Hawes A.C."/>
            <person name="Hernandez J."/>
            <person name="Hines S."/>
            <person name="Holder M."/>
            <person name="Hume J."/>
            <person name="Jhangiani S.N."/>
            <person name="Joshi V."/>
            <person name="Khan Z.M."/>
            <person name="Kirkness E.F."/>
            <person name="Cree A."/>
            <person name="Fowler R.G."/>
            <person name="Lee S."/>
            <person name="Lewis L.R."/>
            <person name="Li Z."/>
            <person name="Liu Y.-S."/>
            <person name="Moore S.M."/>
            <person name="Muzny D."/>
            <person name="Nazareth L.V."/>
            <person name="Ngo D.N."/>
            <person name="Okwuonu G.O."/>
            <person name="Pai G."/>
            <person name="Parker D."/>
            <person name="Paul H.A."/>
            <person name="Pfannkoch C."/>
            <person name="Pohl C.S."/>
            <person name="Rogers Y.-H.C."/>
            <person name="Ruiz S.J."/>
            <person name="Sabo A."/>
            <person name="Santibanez J."/>
            <person name="Schneider B.W."/>
            <person name="Smith S.M."/>
            <person name="Sodergren E."/>
            <person name="Svatek A.F."/>
            <person name="Utterback T.R."/>
            <person name="Vattathil S."/>
            <person name="Warren W."/>
            <person name="White C.S."/>
            <person name="Chinwalla A.T."/>
            <person name="Feng Y."/>
            <person name="Halpern A.L."/>
            <person name="Hillier L.W."/>
            <person name="Huang X."/>
            <person name="Minx P."/>
            <person name="Nelson J.O."/>
            <person name="Pepin K.H."/>
            <person name="Qin X."/>
            <person name="Sutton G.G."/>
            <person name="Venter E."/>
            <person name="Walenz B.P."/>
            <person name="Wallis J.W."/>
            <person name="Worley K.C."/>
            <person name="Yang S.-P."/>
            <person name="Jones S.M."/>
            <person name="Marra M.A."/>
            <person name="Rocchi M."/>
            <person name="Schein J.E."/>
            <person name="Baertsch R."/>
            <person name="Clarke L."/>
            <person name="Csuros M."/>
            <person name="Glasscock J."/>
            <person name="Harris R.A."/>
            <person name="Havlak P."/>
            <person name="Jackson A.R."/>
            <person name="Jiang H."/>
            <person name="Liu Y."/>
            <person name="Messina D.N."/>
            <person name="Shen Y."/>
            <person name="Song H.X.-Z."/>
            <person name="Wylie T."/>
            <person name="Zhang L."/>
            <person name="Birney E."/>
            <person name="Han K."/>
            <person name="Konkel M.K."/>
            <person name="Lee J."/>
            <person name="Smit A.F.A."/>
            <person name="Ullmer B."/>
            <person name="Wang H."/>
            <person name="Xing J."/>
            <person name="Burhans R."/>
            <person name="Cheng Z."/>
            <person name="Karro J.E."/>
            <person name="Ma J."/>
            <person name="Raney B."/>
            <person name="She X."/>
            <person name="Cox M.J."/>
            <person name="Demuth J.P."/>
            <person name="Dumas L.J."/>
            <person name="Han S.-G."/>
            <person name="Hopkins J."/>
            <person name="Karimpour-Fard A."/>
            <person name="Kim Y.H."/>
            <person name="Pollack J.R."/>
            <person name="Vinar T."/>
            <person name="Addo-Quaye C."/>
            <person name="Degenhardt J."/>
            <person name="Denby A."/>
            <person name="Hubisz M.J."/>
            <person name="Indap A."/>
            <person name="Kosiol C."/>
            <person name="Lahn B.T."/>
            <person name="Lawson H.A."/>
            <person name="Marklein A."/>
            <person name="Nielsen R."/>
            <person name="Vallender E.J."/>
            <person name="Clark A.G."/>
            <person name="Ferguson B."/>
            <person name="Hernandez R.D."/>
            <person name="Hirani K."/>
            <person name="Kehrer-Sawatzki H."/>
            <person name="Kolb J."/>
            <person name="Patil S."/>
            <person name="Pu L.-L."/>
            <person name="Ren Y."/>
            <person name="Smith D.G."/>
            <person name="Wheeler D.A."/>
            <person name="Schenck I."/>
            <person name="Ball E.V."/>
            <person name="Chen R."/>
            <person name="Cooper D.N."/>
            <person name="Giardine B."/>
            <person name="Hsu F."/>
            <person name="Kent W.J."/>
            <person name="Lesk A."/>
            <person name="Nelson D.L."/>
            <person name="O'brien W.E."/>
            <person name="Pruefer K."/>
            <person name="Stenson P.D."/>
            <person name="Wallace J.C."/>
            <person name="Ke H."/>
            <person name="Liu X.-M."/>
            <person name="Wang P."/>
            <person name="Xiang A.P."/>
            <person name="Yang F."/>
            <person name="Barber G.P."/>
            <person name="Haussler D."/>
            <person name="Karolchik D."/>
            <person name="Kern A.D."/>
            <person name="Kuhn R.M."/>
            <person name="Smith K.E."/>
            <person name="Zwieg A.S."/>
        </authorList>
    </citation>
    <scope>NUCLEOTIDE SEQUENCE [LARGE SCALE GENOMIC DNA]</scope>
    <source>
        <strain evidence="8">17573</strain>
    </source>
</reference>
<dbReference type="PROSITE" id="PS00134">
    <property type="entry name" value="TRYPSIN_HIS"/>
    <property type="match status" value="1"/>
</dbReference>
<dbReference type="InterPro" id="IPR001314">
    <property type="entry name" value="Peptidase_S1A"/>
</dbReference>
<evidence type="ECO:0000256" key="3">
    <source>
        <dbReference type="ARBA" id="ARBA00022825"/>
    </source>
</evidence>
<evidence type="ECO:0000256" key="2">
    <source>
        <dbReference type="ARBA" id="ARBA00022801"/>
    </source>
</evidence>
<dbReference type="ExpressionAtlas" id="F6YBN7">
    <property type="expression patterns" value="baseline"/>
</dbReference>
<dbReference type="InterPro" id="IPR018114">
    <property type="entry name" value="TRYPSIN_HIS"/>
</dbReference>
<accession>F6YBN7</accession>
<dbReference type="VGNC" id="VGNC:76308">
    <property type="gene designation" value="PRSS48"/>
</dbReference>
<evidence type="ECO:0000256" key="1">
    <source>
        <dbReference type="ARBA" id="ARBA00022670"/>
    </source>
</evidence>
<dbReference type="HOGENOM" id="CLU_006842_0_4_1"/>
<evidence type="ECO:0000313" key="7">
    <source>
        <dbReference type="Ensembl" id="ENSMMUP00000012663.4"/>
    </source>
</evidence>
<keyword evidence="8" id="KW-1185">Reference proteome</keyword>
<evidence type="ECO:0000313" key="8">
    <source>
        <dbReference type="Proteomes" id="UP000006718"/>
    </source>
</evidence>
<dbReference type="PANTHER" id="PTHR24253:SF162">
    <property type="entry name" value="SERINE PROTEASE 48"/>
    <property type="match status" value="1"/>
</dbReference>
<dbReference type="GO" id="GO:0006508">
    <property type="term" value="P:proteolysis"/>
    <property type="evidence" value="ECO:0000318"/>
    <property type="project" value="GO_Central"/>
</dbReference>
<evidence type="ECO:0000256" key="4">
    <source>
        <dbReference type="ARBA" id="ARBA00023157"/>
    </source>
</evidence>
<dbReference type="VEuPathDB" id="HostDB:ENSMMUG00000009680"/>
<reference evidence="7" key="2">
    <citation type="submission" date="2019-01" db="EMBL/GenBank/DDBJ databases">
        <authorList>
            <person name="Graves T."/>
            <person name="Eichler E.E."/>
            <person name="Wilson R.K."/>
        </authorList>
    </citation>
    <scope>NUCLEOTIDE SEQUENCE [LARGE SCALE GENOMIC DNA]</scope>
    <source>
        <strain evidence="7">17573</strain>
    </source>
</reference>
<dbReference type="SUPFAM" id="SSF50494">
    <property type="entry name" value="Trypsin-like serine proteases"/>
    <property type="match status" value="1"/>
</dbReference>
<name>F6YBN7_MACMU</name>
<dbReference type="CDD" id="cd00190">
    <property type="entry name" value="Tryp_SPc"/>
    <property type="match status" value="1"/>
</dbReference>
<reference evidence="7" key="4">
    <citation type="submission" date="2025-09" db="UniProtKB">
        <authorList>
            <consortium name="Ensembl"/>
        </authorList>
    </citation>
    <scope>IDENTIFICATION</scope>
    <source>
        <strain evidence="7">17573</strain>
    </source>
</reference>
<dbReference type="PRINTS" id="PR00722">
    <property type="entry name" value="CHYMOTRYPSIN"/>
</dbReference>
<dbReference type="InParanoid" id="F6YBN7"/>
<dbReference type="GeneTree" id="ENSGT00940000160791"/>
<keyword evidence="3" id="KW-0720">Serine protease</keyword>
<dbReference type="PROSITE" id="PS50240">
    <property type="entry name" value="TRYPSIN_DOM"/>
    <property type="match status" value="1"/>
</dbReference>
<dbReference type="GO" id="GO:0005615">
    <property type="term" value="C:extracellular space"/>
    <property type="evidence" value="ECO:0000318"/>
    <property type="project" value="GO_Central"/>
</dbReference>
<dbReference type="STRING" id="9544.ENSMMUP00000012663"/>
<reference evidence="7" key="3">
    <citation type="submission" date="2025-08" db="UniProtKB">
        <authorList>
            <consortium name="Ensembl"/>
        </authorList>
    </citation>
    <scope>IDENTIFICATION</scope>
    <source>
        <strain evidence="7">17573</strain>
    </source>
</reference>
<evidence type="ECO:0000256" key="5">
    <source>
        <dbReference type="SAM" id="SignalP"/>
    </source>
</evidence>
<evidence type="ECO:0000259" key="6">
    <source>
        <dbReference type="PROSITE" id="PS50240"/>
    </source>
</evidence>
<dbReference type="PaxDb" id="9544-ENSMMUP00000012663"/>
<dbReference type="InterPro" id="IPR009003">
    <property type="entry name" value="Peptidase_S1_PA"/>
</dbReference>
<keyword evidence="5" id="KW-0732">Signal</keyword>
<dbReference type="InterPro" id="IPR001254">
    <property type="entry name" value="Trypsin_dom"/>
</dbReference>
<dbReference type="FunCoup" id="F6YBN7">
    <property type="interactions" value="114"/>
</dbReference>
<keyword evidence="1" id="KW-0645">Protease</keyword>
<keyword evidence="2" id="KW-0378">Hydrolase</keyword>
<feature type="domain" description="Peptidase S1" evidence="6">
    <location>
        <begin position="43"/>
        <end position="282"/>
    </location>
</feature>
<keyword evidence="4" id="KW-1015">Disulfide bond</keyword>
<feature type="chain" id="PRO_5023841495" evidence="5">
    <location>
        <begin position="23"/>
        <end position="361"/>
    </location>
</feature>
<protein>
    <submittedName>
        <fullName evidence="7">Serine protease 48</fullName>
    </submittedName>
</protein>
<dbReference type="eggNOG" id="KOG3627">
    <property type="taxonomic scope" value="Eukaryota"/>
</dbReference>
<dbReference type="FunFam" id="2.40.10.10:FF:000039">
    <property type="entry name" value="Brain-specific serine protease 4"/>
    <property type="match status" value="1"/>
</dbReference>
<dbReference type="Ensembl" id="ENSMMUT00000013516.4">
    <property type="protein sequence ID" value="ENSMMUP00000012663.4"/>
    <property type="gene ID" value="ENSMMUG00000009680.4"/>
</dbReference>
<dbReference type="OMA" id="PRTWNTF"/>
<dbReference type="Proteomes" id="UP000006718">
    <property type="component" value="Chromosome 5"/>
</dbReference>
<sequence length="361" mass="39613">MGPTGCAFRLLLLLGISGSCSCSFPKKKELQSVCGRPVYSSRIVGGQDAAAGRWPWQVSLHLDHNFICGGSLVSERWILTAAHCIQPTWTTFSYTVWLGSIKVGDSSKSVKYYVSKIVIHPKHQDTTADVALLKLSSQVTFTSAILPICLPNITKQLAIPAFCWVTGWGKVKESSDSDYHSTLQEAEVPIIDRQACEQLYNPIGIFLPALEPVIKEDKICAGDTQNTKDNCKGDSGGPLSCHIDGVWIQIGVVSWGLECGKSLPGVYTNVIYYQKWINATISRANNLDFSGFFFPIVLLSLALLQPSCAFGPNIIHRVGTVAEAVAYVQGWEENTWRFSPTGRELTGEPLVTLDDFIHNLK</sequence>
<proteinExistence type="predicted"/>
<organism evidence="7 8">
    <name type="scientific">Macaca mulatta</name>
    <name type="common">Rhesus macaque</name>
    <dbReference type="NCBI Taxonomy" id="9544"/>
    <lineage>
        <taxon>Eukaryota</taxon>
        <taxon>Metazoa</taxon>
        <taxon>Chordata</taxon>
        <taxon>Craniata</taxon>
        <taxon>Vertebrata</taxon>
        <taxon>Euteleostomi</taxon>
        <taxon>Mammalia</taxon>
        <taxon>Eutheria</taxon>
        <taxon>Euarchontoglires</taxon>
        <taxon>Primates</taxon>
        <taxon>Haplorrhini</taxon>
        <taxon>Catarrhini</taxon>
        <taxon>Cercopithecidae</taxon>
        <taxon>Cercopithecinae</taxon>
        <taxon>Macaca</taxon>
    </lineage>
</organism>
<dbReference type="SMART" id="SM00020">
    <property type="entry name" value="Tryp_SPc"/>
    <property type="match status" value="1"/>
</dbReference>
<dbReference type="InterPro" id="IPR043504">
    <property type="entry name" value="Peptidase_S1_PA_chymotrypsin"/>
</dbReference>
<evidence type="ECO:0000313" key="9">
    <source>
        <dbReference type="VGNC" id="VGNC:76308"/>
    </source>
</evidence>
<gene>
    <name evidence="7 9" type="primary">PRSS48</name>
</gene>
<dbReference type="Gene3D" id="2.40.10.10">
    <property type="entry name" value="Trypsin-like serine proteases"/>
    <property type="match status" value="1"/>
</dbReference>
<dbReference type="AlphaFoldDB" id="F6YBN7"/>